<protein>
    <submittedName>
        <fullName evidence="3">RDD family protein</fullName>
    </submittedName>
</protein>
<name>A0A495VUA0_9PSEU</name>
<evidence type="ECO:0000313" key="3">
    <source>
        <dbReference type="EMBL" id="RKT52764.1"/>
    </source>
</evidence>
<dbReference type="EMBL" id="RBXO01000001">
    <property type="protein sequence ID" value="RKT52764.1"/>
    <property type="molecule type" value="Genomic_DNA"/>
</dbReference>
<keyword evidence="2" id="KW-0472">Membrane</keyword>
<keyword evidence="4" id="KW-1185">Reference proteome</keyword>
<evidence type="ECO:0000256" key="2">
    <source>
        <dbReference type="SAM" id="Phobius"/>
    </source>
</evidence>
<dbReference type="AlphaFoldDB" id="A0A495VUA0"/>
<sequence length="157" mass="16669">MSKWTGSWLSGPRSALEPGADSGDGTAQRWKGERLGLPRSGPGSVASTGRRAFAILVDFLLAAGVSSVFTYPELPRNWSLLAWFAITVVAVGFFGFTPGHALFGLRVARLDGAGLVGVPRAALRTLLIFPIIPAVVWDADGRCLHDKAVGTVVIRVR</sequence>
<keyword evidence="2" id="KW-0812">Transmembrane</keyword>
<dbReference type="Proteomes" id="UP000282084">
    <property type="component" value="Unassembled WGS sequence"/>
</dbReference>
<comment type="caution">
    <text evidence="3">The sequence shown here is derived from an EMBL/GenBank/DDBJ whole genome shotgun (WGS) entry which is preliminary data.</text>
</comment>
<dbReference type="OrthoDB" id="5187110at2"/>
<dbReference type="PANTHER" id="PTHR36115:SF6">
    <property type="entry name" value="PROLINE-RICH ANTIGEN HOMOLOG"/>
    <property type="match status" value="1"/>
</dbReference>
<proteinExistence type="predicted"/>
<dbReference type="PIRSF" id="PIRSF021697">
    <property type="entry name" value="UCP021697"/>
    <property type="match status" value="1"/>
</dbReference>
<accession>A0A495VUA0</accession>
<dbReference type="InterPro" id="IPR051791">
    <property type="entry name" value="Pra-immunoreactive"/>
</dbReference>
<evidence type="ECO:0000256" key="1">
    <source>
        <dbReference type="SAM" id="MobiDB-lite"/>
    </source>
</evidence>
<reference evidence="3 4" key="1">
    <citation type="submission" date="2018-10" db="EMBL/GenBank/DDBJ databases">
        <title>Sequencing the genomes of 1000 actinobacteria strains.</title>
        <authorList>
            <person name="Klenk H.-P."/>
        </authorList>
    </citation>
    <scope>NUCLEOTIDE SEQUENCE [LARGE SCALE GENOMIC DNA]</scope>
    <source>
        <strain evidence="3 4">DSM 43800</strain>
    </source>
</reference>
<feature type="transmembrane region" description="Helical" evidence="2">
    <location>
        <begin position="78"/>
        <end position="96"/>
    </location>
</feature>
<feature type="transmembrane region" description="Helical" evidence="2">
    <location>
        <begin position="52"/>
        <end position="72"/>
    </location>
</feature>
<dbReference type="PANTHER" id="PTHR36115">
    <property type="entry name" value="PROLINE-RICH ANTIGEN HOMOLOG-RELATED"/>
    <property type="match status" value="1"/>
</dbReference>
<dbReference type="RefSeq" id="WP_121002555.1">
    <property type="nucleotide sequence ID" value="NZ_RBXO01000001.1"/>
</dbReference>
<organism evidence="3 4">
    <name type="scientific">Saccharothrix australiensis</name>
    <dbReference type="NCBI Taxonomy" id="2072"/>
    <lineage>
        <taxon>Bacteria</taxon>
        <taxon>Bacillati</taxon>
        <taxon>Actinomycetota</taxon>
        <taxon>Actinomycetes</taxon>
        <taxon>Pseudonocardiales</taxon>
        <taxon>Pseudonocardiaceae</taxon>
        <taxon>Saccharothrix</taxon>
    </lineage>
</organism>
<gene>
    <name evidence="3" type="ORF">C8E97_1295</name>
</gene>
<dbReference type="InterPro" id="IPR016795">
    <property type="entry name" value="UCP021697"/>
</dbReference>
<feature type="region of interest" description="Disordered" evidence="1">
    <location>
        <begin position="1"/>
        <end position="45"/>
    </location>
</feature>
<evidence type="ECO:0000313" key="4">
    <source>
        <dbReference type="Proteomes" id="UP000282084"/>
    </source>
</evidence>
<keyword evidence="2" id="KW-1133">Transmembrane helix</keyword>